<keyword evidence="7" id="KW-0413">Isomerase</keyword>
<dbReference type="InterPro" id="IPR013986">
    <property type="entry name" value="DExx_box_DNA_helicase_dom_sf"/>
</dbReference>
<keyword evidence="5 12" id="KW-0067">ATP-binding</keyword>
<keyword evidence="16" id="KW-1185">Reference proteome</keyword>
<dbReference type="PROSITE" id="PS51217">
    <property type="entry name" value="UVRD_HELICASE_CTER"/>
    <property type="match status" value="1"/>
</dbReference>
<dbReference type="GO" id="GO:0005524">
    <property type="term" value="F:ATP binding"/>
    <property type="evidence" value="ECO:0007669"/>
    <property type="project" value="UniProtKB-UniRule"/>
</dbReference>
<evidence type="ECO:0000256" key="7">
    <source>
        <dbReference type="ARBA" id="ARBA00023235"/>
    </source>
</evidence>
<dbReference type="GO" id="GO:0003677">
    <property type="term" value="F:DNA binding"/>
    <property type="evidence" value="ECO:0007669"/>
    <property type="project" value="UniProtKB-KW"/>
</dbReference>
<keyword evidence="2 12" id="KW-0547">Nucleotide-binding</keyword>
<dbReference type="AlphaFoldDB" id="A0A2K9PWI8"/>
<dbReference type="InterPro" id="IPR027417">
    <property type="entry name" value="P-loop_NTPase"/>
</dbReference>
<accession>A0A2K9PWI8</accession>
<gene>
    <name evidence="15" type="ORF">C1H87_22975</name>
</gene>
<dbReference type="Proteomes" id="UP000235826">
    <property type="component" value="Chromosome"/>
</dbReference>
<keyword evidence="3 12" id="KW-0378">Hydrolase</keyword>
<evidence type="ECO:0000256" key="9">
    <source>
        <dbReference type="ARBA" id="ARBA00034808"/>
    </source>
</evidence>
<dbReference type="PROSITE" id="PS51198">
    <property type="entry name" value="UVRD_HELICASE_ATP_BIND"/>
    <property type="match status" value="1"/>
</dbReference>
<dbReference type="InterPro" id="IPR014016">
    <property type="entry name" value="UvrD-like_ATP-bd"/>
</dbReference>
<evidence type="ECO:0000256" key="8">
    <source>
        <dbReference type="ARBA" id="ARBA00034617"/>
    </source>
</evidence>
<dbReference type="EC" id="5.6.2.4" evidence="9"/>
<dbReference type="Pfam" id="PF13361">
    <property type="entry name" value="UvrD_C"/>
    <property type="match status" value="1"/>
</dbReference>
<dbReference type="FunFam" id="1.10.486.10:FF:000003">
    <property type="entry name" value="ATP-dependent DNA helicase"/>
    <property type="match status" value="1"/>
</dbReference>
<evidence type="ECO:0000256" key="4">
    <source>
        <dbReference type="ARBA" id="ARBA00022806"/>
    </source>
</evidence>
<keyword evidence="6" id="KW-0238">DNA-binding</keyword>
<name>A0A2K9PWI8_9FLAO</name>
<proteinExistence type="inferred from homology"/>
<evidence type="ECO:0000259" key="14">
    <source>
        <dbReference type="PROSITE" id="PS51217"/>
    </source>
</evidence>
<evidence type="ECO:0000256" key="2">
    <source>
        <dbReference type="ARBA" id="ARBA00022741"/>
    </source>
</evidence>
<evidence type="ECO:0000313" key="16">
    <source>
        <dbReference type="Proteomes" id="UP000235826"/>
    </source>
</evidence>
<dbReference type="PANTHER" id="PTHR11070">
    <property type="entry name" value="UVRD / RECB / PCRA DNA HELICASE FAMILY MEMBER"/>
    <property type="match status" value="1"/>
</dbReference>
<dbReference type="GO" id="GO:0043138">
    <property type="term" value="F:3'-5' DNA helicase activity"/>
    <property type="evidence" value="ECO:0007669"/>
    <property type="project" value="UniProtKB-EC"/>
</dbReference>
<dbReference type="KEGG" id="fek:C1H87_22975"/>
<dbReference type="InterPro" id="IPR000212">
    <property type="entry name" value="DNA_helicase_UvrD/REP"/>
</dbReference>
<evidence type="ECO:0000256" key="5">
    <source>
        <dbReference type="ARBA" id="ARBA00022840"/>
    </source>
</evidence>
<feature type="binding site" evidence="12">
    <location>
        <begin position="27"/>
        <end position="34"/>
    </location>
    <ligand>
        <name>ATP</name>
        <dbReference type="ChEBI" id="CHEBI:30616"/>
    </ligand>
</feature>
<dbReference type="InterPro" id="IPR014017">
    <property type="entry name" value="DNA_helicase_UvrD-like_C"/>
</dbReference>
<dbReference type="GO" id="GO:0000725">
    <property type="term" value="P:recombinational repair"/>
    <property type="evidence" value="ECO:0007669"/>
    <property type="project" value="TreeGrafter"/>
</dbReference>
<protein>
    <recommendedName>
        <fullName evidence="9">DNA 3'-5' helicase</fullName>
        <ecNumber evidence="9">5.6.2.4</ecNumber>
    </recommendedName>
    <alternativeName>
        <fullName evidence="10">DNA 3'-5' helicase II</fullName>
    </alternativeName>
</protein>
<evidence type="ECO:0000259" key="13">
    <source>
        <dbReference type="PROSITE" id="PS51198"/>
    </source>
</evidence>
<evidence type="ECO:0000256" key="1">
    <source>
        <dbReference type="ARBA" id="ARBA00009922"/>
    </source>
</evidence>
<dbReference type="PANTHER" id="PTHR11070:SF2">
    <property type="entry name" value="ATP-DEPENDENT DNA HELICASE SRS2"/>
    <property type="match status" value="1"/>
</dbReference>
<comment type="catalytic activity">
    <reaction evidence="8">
        <text>Couples ATP hydrolysis with the unwinding of duplex DNA by translocating in the 3'-5' direction.</text>
        <dbReference type="EC" id="5.6.2.4"/>
    </reaction>
</comment>
<dbReference type="EMBL" id="CP025791">
    <property type="protein sequence ID" value="AUP81424.1"/>
    <property type="molecule type" value="Genomic_DNA"/>
</dbReference>
<keyword evidence="4 12" id="KW-0347">Helicase</keyword>
<feature type="domain" description="UvrD-like helicase C-terminal" evidence="14">
    <location>
        <begin position="292"/>
        <end position="574"/>
    </location>
</feature>
<comment type="similarity">
    <text evidence="1">Belongs to the helicase family. UvrD subfamily.</text>
</comment>
<dbReference type="SUPFAM" id="SSF52540">
    <property type="entry name" value="P-loop containing nucleoside triphosphate hydrolases"/>
    <property type="match status" value="1"/>
</dbReference>
<dbReference type="CDD" id="cd17932">
    <property type="entry name" value="DEXQc_UvrD"/>
    <property type="match status" value="1"/>
</dbReference>
<sequence>MEKYLSQLNEAQLEPTIQIDGPMIVIAGAGSGKTRVLTYRIAYMMSKGIDAFNILSLTFTNKAAREMKERIASIVGTSEAKNLWMGTFHSVFAKILRIEADKLGYPSNFTIYDTQDSDRLIASIIKEMNLDKDIYKYKQVRSRISSYKNSLITVRAYFQNPELKEADAMARRPRMGEIYKEYVDRCFKAGAMDFDDLLLKTNELLTRFPEVLAKYQNRFKYILVDEYQDTNHSQYLIVRALSDKFQNICVVGDDAQSIYAFRGANINNILNFQKDYDDVKVFRLEQNYRSTKNIVNAANSVIDKNQTKLDKVVWTANDEGGKIKVNRSLTDADEGRYVASTIFETKMQNQLKNGDFAILYRTNAQSRSIEDALRKRDIPYRIYGGLSFYQRKEIKDVLSYLRLIINPADEEALKRVINFPPRGIGQTTVDKLIVSANGYNRTMFEVMKNIDKTDVKINSGTKTKLQNFVTLIESYQVLNQTADVFELAEHVTRTSGLIKEFNKDGTPEGVTRMENIEELLNGMKDFVEGQKEIVDSTGSLAEFLEDVALATDLDNDKGEDMDRVSLMTIHLAKGLEFPYVYIVGLEEDLFPSAMSMNTRSELEEERRLFYVALTRAEKQAYLTYALSRYRWGKLVDSDPSRFIEEIDEQYLEVLTPPEERRFNPMLDADIFGDVPTEQKSKVSPDKLRFKPAKQVVLKKGSTKKAPEKFQVTQPKNLKPVSKTTENTNLFDSKLAVGNIVKHMRFGAGEVMKIEGTGADVKAEINFQHGGVKKLLLRFAKLEVVG</sequence>
<dbReference type="CDD" id="cd18807">
    <property type="entry name" value="SF1_C_UvrD"/>
    <property type="match status" value="1"/>
</dbReference>
<comment type="catalytic activity">
    <reaction evidence="11">
        <text>ATP + H2O = ADP + phosphate + H(+)</text>
        <dbReference type="Rhea" id="RHEA:13065"/>
        <dbReference type="ChEBI" id="CHEBI:15377"/>
        <dbReference type="ChEBI" id="CHEBI:15378"/>
        <dbReference type="ChEBI" id="CHEBI:30616"/>
        <dbReference type="ChEBI" id="CHEBI:43474"/>
        <dbReference type="ChEBI" id="CHEBI:456216"/>
        <dbReference type="EC" id="5.6.2.4"/>
    </reaction>
</comment>
<dbReference type="GO" id="GO:0016887">
    <property type="term" value="F:ATP hydrolysis activity"/>
    <property type="evidence" value="ECO:0007669"/>
    <property type="project" value="RHEA"/>
</dbReference>
<dbReference type="Pfam" id="PF00580">
    <property type="entry name" value="UvrD-helicase"/>
    <property type="match status" value="1"/>
</dbReference>
<dbReference type="Gene3D" id="3.40.50.300">
    <property type="entry name" value="P-loop containing nucleotide triphosphate hydrolases"/>
    <property type="match status" value="2"/>
</dbReference>
<dbReference type="Gene3D" id="1.10.10.160">
    <property type="match status" value="1"/>
</dbReference>
<evidence type="ECO:0000256" key="6">
    <source>
        <dbReference type="ARBA" id="ARBA00023125"/>
    </source>
</evidence>
<dbReference type="Pfam" id="PF21196">
    <property type="entry name" value="PcrA_UvrD_tudor"/>
    <property type="match status" value="1"/>
</dbReference>
<dbReference type="OrthoDB" id="9810135at2"/>
<dbReference type="GO" id="GO:0005829">
    <property type="term" value="C:cytosol"/>
    <property type="evidence" value="ECO:0007669"/>
    <property type="project" value="TreeGrafter"/>
</dbReference>
<organism evidence="15 16">
    <name type="scientific">Flavivirga eckloniae</name>
    <dbReference type="NCBI Taxonomy" id="1803846"/>
    <lineage>
        <taxon>Bacteria</taxon>
        <taxon>Pseudomonadati</taxon>
        <taxon>Bacteroidota</taxon>
        <taxon>Flavobacteriia</taxon>
        <taxon>Flavobacteriales</taxon>
        <taxon>Flavobacteriaceae</taxon>
        <taxon>Flavivirga</taxon>
    </lineage>
</organism>
<evidence type="ECO:0000256" key="10">
    <source>
        <dbReference type="ARBA" id="ARBA00034923"/>
    </source>
</evidence>
<evidence type="ECO:0000256" key="3">
    <source>
        <dbReference type="ARBA" id="ARBA00022801"/>
    </source>
</evidence>
<dbReference type="RefSeq" id="WP_102758066.1">
    <property type="nucleotide sequence ID" value="NZ_CP025791.1"/>
</dbReference>
<dbReference type="Gene3D" id="1.10.486.10">
    <property type="entry name" value="PCRA, domain 4"/>
    <property type="match status" value="1"/>
</dbReference>
<reference evidence="15 16" key="1">
    <citation type="submission" date="2018-01" db="EMBL/GenBank/DDBJ databases">
        <title>Complete genome sequence of Flavivirga eckloniae ECD14 isolated from seaweed Ecklonia cava.</title>
        <authorList>
            <person name="Lee J.H."/>
            <person name="Baik K.S."/>
            <person name="Seong C.N."/>
        </authorList>
    </citation>
    <scope>NUCLEOTIDE SEQUENCE [LARGE SCALE GENOMIC DNA]</scope>
    <source>
        <strain evidence="15 16">ECD14</strain>
    </source>
</reference>
<feature type="domain" description="UvrD-like helicase ATP-binding" evidence="13">
    <location>
        <begin position="6"/>
        <end position="291"/>
    </location>
</feature>
<dbReference type="GO" id="GO:0033202">
    <property type="term" value="C:DNA helicase complex"/>
    <property type="evidence" value="ECO:0007669"/>
    <property type="project" value="TreeGrafter"/>
</dbReference>
<evidence type="ECO:0000256" key="11">
    <source>
        <dbReference type="ARBA" id="ARBA00048988"/>
    </source>
</evidence>
<evidence type="ECO:0000313" key="15">
    <source>
        <dbReference type="EMBL" id="AUP81424.1"/>
    </source>
</evidence>
<evidence type="ECO:0000256" key="12">
    <source>
        <dbReference type="PROSITE-ProRule" id="PRU00560"/>
    </source>
</evidence>